<evidence type="ECO:0000256" key="1">
    <source>
        <dbReference type="RuleBase" id="RU000408"/>
    </source>
</evidence>
<evidence type="ECO:0000313" key="6">
    <source>
        <dbReference type="EMBL" id="PPK53480.1"/>
    </source>
</evidence>
<dbReference type="SUPFAM" id="SSF50249">
    <property type="entry name" value="Nucleic acid-binding proteins"/>
    <property type="match status" value="1"/>
</dbReference>
<reference evidence="6 7" key="2">
    <citation type="submission" date="2018-02" db="EMBL/GenBank/DDBJ databases">
        <title>Subsurface microbial communities from deep shales in Ohio and West Virginia, USA.</title>
        <authorList>
            <person name="Wrighton K."/>
        </authorList>
    </citation>
    <scope>NUCLEOTIDE SEQUENCE [LARGE SCALE GENOMIC DNA]</scope>
    <source>
        <strain evidence="6 7">UTICA-S1B9</strain>
    </source>
</reference>
<evidence type="ECO:0000256" key="3">
    <source>
        <dbReference type="SAM" id="Phobius"/>
    </source>
</evidence>
<dbReference type="AlphaFoldDB" id="A0A2S6G3M5"/>
<dbReference type="PRINTS" id="PR00050">
    <property type="entry name" value="COLDSHOCK"/>
</dbReference>
<keyword evidence="3" id="KW-0812">Transmembrane</keyword>
<dbReference type="Proteomes" id="UP000239648">
    <property type="component" value="Unassembled WGS sequence"/>
</dbReference>
<dbReference type="GO" id="GO:0005829">
    <property type="term" value="C:cytosol"/>
    <property type="evidence" value="ECO:0007669"/>
    <property type="project" value="UniProtKB-ARBA"/>
</dbReference>
<feature type="compositionally biased region" description="Low complexity" evidence="2">
    <location>
        <begin position="80"/>
        <end position="91"/>
    </location>
</feature>
<dbReference type="GO" id="GO:0003677">
    <property type="term" value="F:DNA binding"/>
    <property type="evidence" value="ECO:0007669"/>
    <property type="project" value="UniProtKB-KW"/>
</dbReference>
<organism evidence="6 7">
    <name type="scientific">Marinobacter persicus</name>
    <dbReference type="NCBI Taxonomy" id="930118"/>
    <lineage>
        <taxon>Bacteria</taxon>
        <taxon>Pseudomonadati</taxon>
        <taxon>Pseudomonadota</taxon>
        <taxon>Gammaproteobacteria</taxon>
        <taxon>Pseudomonadales</taxon>
        <taxon>Marinobacteraceae</taxon>
        <taxon>Marinobacter</taxon>
    </lineage>
</organism>
<dbReference type="PANTHER" id="PTHR11544">
    <property type="entry name" value="COLD SHOCK DOMAIN CONTAINING PROTEINS"/>
    <property type="match status" value="1"/>
</dbReference>
<keyword evidence="3" id="KW-0472">Membrane</keyword>
<dbReference type="EMBL" id="PTIU01000026">
    <property type="protein sequence ID" value="PPK53480.1"/>
    <property type="molecule type" value="Genomic_DNA"/>
</dbReference>
<protein>
    <submittedName>
        <fullName evidence="5 6">Cold-shock DNA-binding protein</fullName>
    </submittedName>
</protein>
<dbReference type="SMART" id="SM00357">
    <property type="entry name" value="CSP"/>
    <property type="match status" value="1"/>
</dbReference>
<dbReference type="CDD" id="cd04458">
    <property type="entry name" value="CSP_CDS"/>
    <property type="match status" value="1"/>
</dbReference>
<dbReference type="PROSITE" id="PS51857">
    <property type="entry name" value="CSD_2"/>
    <property type="match status" value="1"/>
</dbReference>
<comment type="subcellular location">
    <subcellularLocation>
        <location evidence="1">Cytoplasm</location>
    </subcellularLocation>
</comment>
<evidence type="ECO:0000313" key="7">
    <source>
        <dbReference type="Proteomes" id="UP000239446"/>
    </source>
</evidence>
<feature type="region of interest" description="Disordered" evidence="2">
    <location>
        <begin position="80"/>
        <end position="112"/>
    </location>
</feature>
<dbReference type="InterPro" id="IPR012340">
    <property type="entry name" value="NA-bd_OB-fold"/>
</dbReference>
<name>A0A2S6G3M5_9GAMM</name>
<evidence type="ECO:0000313" key="5">
    <source>
        <dbReference type="EMBL" id="PPK50425.1"/>
    </source>
</evidence>
<dbReference type="RefSeq" id="WP_104417054.1">
    <property type="nucleotide sequence ID" value="NZ_PTIT01000026.1"/>
</dbReference>
<evidence type="ECO:0000256" key="2">
    <source>
        <dbReference type="SAM" id="MobiDB-lite"/>
    </source>
</evidence>
<keyword evidence="3" id="KW-1133">Transmembrane helix</keyword>
<reference evidence="5 8" key="1">
    <citation type="submission" date="2018-02" db="EMBL/GenBank/DDBJ databases">
        <title>Deep subsurface shale carbon reservoir microbial communities from Ohio and West Virginia, USA.</title>
        <authorList>
            <person name="Wrighton K."/>
        </authorList>
    </citation>
    <scope>NUCLEOTIDE SEQUENCE [LARGE SCALE GENOMIC DNA]</scope>
    <source>
        <strain evidence="5 8">UTICA-S1B6</strain>
    </source>
</reference>
<accession>A0A2S6G3M5</accession>
<feature type="compositionally biased region" description="Acidic residues" evidence="2">
    <location>
        <begin position="97"/>
        <end position="112"/>
    </location>
</feature>
<dbReference type="InterPro" id="IPR019844">
    <property type="entry name" value="CSD_CS"/>
</dbReference>
<gene>
    <name evidence="6" type="ORF">B0H24_102633</name>
    <name evidence="5" type="ORF">BY455_12633</name>
</gene>
<dbReference type="InterPro" id="IPR002059">
    <property type="entry name" value="CSP_DNA-bd"/>
</dbReference>
<dbReference type="STRING" id="930118.SAMN05216429_101109"/>
<dbReference type="Proteomes" id="UP000239446">
    <property type="component" value="Unassembled WGS sequence"/>
</dbReference>
<sequence>MRNPAKAILVSVLIAIPAPFILGLLLTSTPEPLKLLALGEGLEALGSTGGLAAYLIAFVIFAIAGFIAIALSAKQQAAAPAQQRKQAPQQSNRNTSYEEDEDYDDTAPEGDEEGTVKWFNVKKGFGFIVRDGGDEIFVHFRAIRGRGRRVLRQGQLVRFNVVEAEKGLQADNVSILSD</sequence>
<dbReference type="InterPro" id="IPR011129">
    <property type="entry name" value="CSD"/>
</dbReference>
<dbReference type="OrthoDB" id="9810590at2"/>
<comment type="caution">
    <text evidence="6">The sequence shown here is derived from an EMBL/GenBank/DDBJ whole genome shotgun (WGS) entry which is preliminary data.</text>
</comment>
<proteinExistence type="predicted"/>
<evidence type="ECO:0000259" key="4">
    <source>
        <dbReference type="PROSITE" id="PS51857"/>
    </source>
</evidence>
<evidence type="ECO:0000313" key="8">
    <source>
        <dbReference type="Proteomes" id="UP000239648"/>
    </source>
</evidence>
<dbReference type="Pfam" id="PF00313">
    <property type="entry name" value="CSD"/>
    <property type="match status" value="1"/>
</dbReference>
<keyword evidence="6" id="KW-0238">DNA-binding</keyword>
<dbReference type="Gene3D" id="2.40.50.140">
    <property type="entry name" value="Nucleic acid-binding proteins"/>
    <property type="match status" value="1"/>
</dbReference>
<dbReference type="PROSITE" id="PS00352">
    <property type="entry name" value="CSD_1"/>
    <property type="match status" value="1"/>
</dbReference>
<feature type="transmembrane region" description="Helical" evidence="3">
    <location>
        <begin position="51"/>
        <end position="73"/>
    </location>
</feature>
<feature type="transmembrane region" description="Helical" evidence="3">
    <location>
        <begin position="7"/>
        <end position="26"/>
    </location>
</feature>
<dbReference type="EMBL" id="PTIT01000026">
    <property type="protein sequence ID" value="PPK50425.1"/>
    <property type="molecule type" value="Genomic_DNA"/>
</dbReference>
<keyword evidence="8" id="KW-1185">Reference proteome</keyword>
<dbReference type="InterPro" id="IPR050181">
    <property type="entry name" value="Cold_shock_domain"/>
</dbReference>
<feature type="domain" description="CSD" evidence="4">
    <location>
        <begin position="111"/>
        <end position="175"/>
    </location>
</feature>